<dbReference type="STRING" id="93625.A0A409XUF9"/>
<feature type="transmembrane region" description="Helical" evidence="1">
    <location>
        <begin position="95"/>
        <end position="122"/>
    </location>
</feature>
<sequence>MLINILTDMEMLPRLGTVVLGDFGSTGLLVATTILSVKFGELTSDANAILGNNISSALTFVSLGTTVITTFFIGYRIHSVSQLDGSRSNGLFNHIVVIIIESAAAYSLVLLLEAIDIVFPSFSVIGSPLSEADYYIQVILNFVANQVMAPTVLVARIALTDTNSTDASATLTYISSNFQFGSQQGSVSGHSLNTTGEVSASVRVDDAGPIPVTEVKRVFSADDTSGGNQV</sequence>
<feature type="transmembrane region" description="Helical" evidence="1">
    <location>
        <begin position="54"/>
        <end position="75"/>
    </location>
</feature>
<organism evidence="2 3">
    <name type="scientific">Psilocybe cyanescens</name>
    <dbReference type="NCBI Taxonomy" id="93625"/>
    <lineage>
        <taxon>Eukaryota</taxon>
        <taxon>Fungi</taxon>
        <taxon>Dikarya</taxon>
        <taxon>Basidiomycota</taxon>
        <taxon>Agaricomycotina</taxon>
        <taxon>Agaricomycetes</taxon>
        <taxon>Agaricomycetidae</taxon>
        <taxon>Agaricales</taxon>
        <taxon>Agaricineae</taxon>
        <taxon>Strophariaceae</taxon>
        <taxon>Psilocybe</taxon>
    </lineage>
</organism>
<keyword evidence="1" id="KW-0812">Transmembrane</keyword>
<keyword evidence="3" id="KW-1185">Reference proteome</keyword>
<evidence type="ECO:0000256" key="1">
    <source>
        <dbReference type="SAM" id="Phobius"/>
    </source>
</evidence>
<dbReference type="OrthoDB" id="2878498at2759"/>
<reference evidence="2 3" key="1">
    <citation type="journal article" date="2018" name="Evol. Lett.">
        <title>Horizontal gene cluster transfer increased hallucinogenic mushroom diversity.</title>
        <authorList>
            <person name="Reynolds H.T."/>
            <person name="Vijayakumar V."/>
            <person name="Gluck-Thaler E."/>
            <person name="Korotkin H.B."/>
            <person name="Matheny P.B."/>
            <person name="Slot J.C."/>
        </authorList>
    </citation>
    <scope>NUCLEOTIDE SEQUENCE [LARGE SCALE GENOMIC DNA]</scope>
    <source>
        <strain evidence="2 3">2631</strain>
    </source>
</reference>
<evidence type="ECO:0000313" key="2">
    <source>
        <dbReference type="EMBL" id="PPQ94336.1"/>
    </source>
</evidence>
<dbReference type="EMBL" id="NHYD01000378">
    <property type="protein sequence ID" value="PPQ94336.1"/>
    <property type="molecule type" value="Genomic_DNA"/>
</dbReference>
<comment type="caution">
    <text evidence="2">The sequence shown here is derived from an EMBL/GenBank/DDBJ whole genome shotgun (WGS) entry which is preliminary data.</text>
</comment>
<dbReference type="InParanoid" id="A0A409XUF9"/>
<evidence type="ECO:0000313" key="3">
    <source>
        <dbReference type="Proteomes" id="UP000283269"/>
    </source>
</evidence>
<gene>
    <name evidence="2" type="ORF">CVT25_000295</name>
</gene>
<dbReference type="Proteomes" id="UP000283269">
    <property type="component" value="Unassembled WGS sequence"/>
</dbReference>
<name>A0A409XUF9_PSICY</name>
<keyword evidence="1" id="KW-0472">Membrane</keyword>
<protein>
    <submittedName>
        <fullName evidence="2">Uncharacterized protein</fullName>
    </submittedName>
</protein>
<proteinExistence type="predicted"/>
<dbReference type="AlphaFoldDB" id="A0A409XUF9"/>
<feature type="transmembrane region" description="Helical" evidence="1">
    <location>
        <begin position="12"/>
        <end position="34"/>
    </location>
</feature>
<keyword evidence="1" id="KW-1133">Transmembrane helix</keyword>
<accession>A0A409XUF9</accession>